<keyword evidence="3" id="KW-1185">Reference proteome</keyword>
<organism evidence="2 3">
    <name type="scientific">Comamonas thiooxydans</name>
    <dbReference type="NCBI Taxonomy" id="363952"/>
    <lineage>
        <taxon>Bacteria</taxon>
        <taxon>Pseudomonadati</taxon>
        <taxon>Pseudomonadota</taxon>
        <taxon>Betaproteobacteria</taxon>
        <taxon>Burkholderiales</taxon>
        <taxon>Comamonadaceae</taxon>
        <taxon>Comamonas</taxon>
    </lineage>
</organism>
<feature type="domain" description="Helix-turn-helix" evidence="1">
    <location>
        <begin position="43"/>
        <end position="81"/>
    </location>
</feature>
<gene>
    <name evidence="2" type="ORF">P608_05865</name>
</gene>
<proteinExistence type="predicted"/>
<evidence type="ECO:0000259" key="1">
    <source>
        <dbReference type="Pfam" id="PF12728"/>
    </source>
</evidence>
<dbReference type="AlphaFoldDB" id="A0A0E3C0X7"/>
<dbReference type="Pfam" id="PF12728">
    <property type="entry name" value="HTH_17"/>
    <property type="match status" value="1"/>
</dbReference>
<sequence length="95" mass="10484">MNTQAQPIAEGQTAQADGQMVRLIALAEKLDCFTESDLMLLGKLSHSTVEAWRKRGQGPAYILLGNRYLYPRKAVAEHLASLTRTRTSLGKEAIL</sequence>
<evidence type="ECO:0000313" key="3">
    <source>
        <dbReference type="Proteomes" id="UP000029549"/>
    </source>
</evidence>
<dbReference type="RefSeq" id="WP_034390317.1">
    <property type="nucleotide sequence ID" value="NZ_AWTM01000069.1"/>
</dbReference>
<protein>
    <recommendedName>
        <fullName evidence="1">Helix-turn-helix domain-containing protein</fullName>
    </recommendedName>
</protein>
<dbReference type="InterPro" id="IPR009061">
    <property type="entry name" value="DNA-bd_dom_put_sf"/>
</dbReference>
<dbReference type="InterPro" id="IPR041657">
    <property type="entry name" value="HTH_17"/>
</dbReference>
<dbReference type="SUPFAM" id="SSF46955">
    <property type="entry name" value="Putative DNA-binding domain"/>
    <property type="match status" value="1"/>
</dbReference>
<dbReference type="EMBL" id="AWTP01000067">
    <property type="protein sequence ID" value="KGH17070.1"/>
    <property type="molecule type" value="Genomic_DNA"/>
</dbReference>
<comment type="caution">
    <text evidence="2">The sequence shown here is derived from an EMBL/GenBank/DDBJ whole genome shotgun (WGS) entry which is preliminary data.</text>
</comment>
<evidence type="ECO:0000313" key="2">
    <source>
        <dbReference type="EMBL" id="KGH17070.1"/>
    </source>
</evidence>
<accession>A0A0E3C0X7</accession>
<reference evidence="2 3" key="1">
    <citation type="submission" date="2013-09" db="EMBL/GenBank/DDBJ databases">
        <title>High correlation between genotypes and phenotypes of environmental bacteria Comamonas testosteroni strains.</title>
        <authorList>
            <person name="Liu L."/>
            <person name="Zhu W."/>
            <person name="Xia X."/>
            <person name="Xu B."/>
            <person name="Luo M."/>
            <person name="Wang G."/>
        </authorList>
    </citation>
    <scope>NUCLEOTIDE SEQUENCE [LARGE SCALE GENOMIC DNA]</scope>
    <source>
        <strain evidence="2 3">DF2</strain>
    </source>
</reference>
<dbReference type="Proteomes" id="UP000029549">
    <property type="component" value="Unassembled WGS sequence"/>
</dbReference>
<name>A0A0E3C0X7_9BURK</name>